<keyword evidence="1 2" id="KW-0732">Signal</keyword>
<dbReference type="PANTHER" id="PTHR33184:SF36">
    <property type="entry name" value="EXPANSIN-LIKE EG45 DOMAIN-CONTAINING PROTEIN"/>
    <property type="match status" value="1"/>
</dbReference>
<accession>A0AAV5HQY7</accession>
<sequence>MYRLAAVNLLLCTFAYLLHTGWAVKCSSKDGPSVQQTQTGFGRPPTFMVEVQNKCPTCPVINVHLKCGSFSQALVNPRLLKVVAYGDCVINSGLPFQPLQKFFFNYTHQKYLMHPSTWNFQCE</sequence>
<dbReference type="InterPro" id="IPR040361">
    <property type="entry name" value="TPD1"/>
</dbReference>
<evidence type="ECO:0000313" key="3">
    <source>
        <dbReference type="EMBL" id="GKU87594.1"/>
    </source>
</evidence>
<keyword evidence="4" id="KW-1185">Reference proteome</keyword>
<name>A0AAV5HQY7_9ROSI</name>
<dbReference type="Pfam" id="PF24068">
    <property type="entry name" value="TPD1_C"/>
    <property type="match status" value="1"/>
</dbReference>
<proteinExistence type="predicted"/>
<feature type="chain" id="PRO_5043708436" evidence="2">
    <location>
        <begin position="24"/>
        <end position="123"/>
    </location>
</feature>
<gene>
    <name evidence="3" type="ORF">SLEP1_g1969</name>
</gene>
<organism evidence="3 4">
    <name type="scientific">Rubroshorea leprosula</name>
    <dbReference type="NCBI Taxonomy" id="152421"/>
    <lineage>
        <taxon>Eukaryota</taxon>
        <taxon>Viridiplantae</taxon>
        <taxon>Streptophyta</taxon>
        <taxon>Embryophyta</taxon>
        <taxon>Tracheophyta</taxon>
        <taxon>Spermatophyta</taxon>
        <taxon>Magnoliopsida</taxon>
        <taxon>eudicotyledons</taxon>
        <taxon>Gunneridae</taxon>
        <taxon>Pentapetalae</taxon>
        <taxon>rosids</taxon>
        <taxon>malvids</taxon>
        <taxon>Malvales</taxon>
        <taxon>Dipterocarpaceae</taxon>
        <taxon>Rubroshorea</taxon>
    </lineage>
</organism>
<dbReference type="GO" id="GO:0001709">
    <property type="term" value="P:cell fate determination"/>
    <property type="evidence" value="ECO:0007669"/>
    <property type="project" value="TreeGrafter"/>
</dbReference>
<reference evidence="3 4" key="1">
    <citation type="journal article" date="2021" name="Commun. Biol.">
        <title>The genome of Shorea leprosula (Dipterocarpaceae) highlights the ecological relevance of drought in aseasonal tropical rainforests.</title>
        <authorList>
            <person name="Ng K.K.S."/>
            <person name="Kobayashi M.J."/>
            <person name="Fawcett J.A."/>
            <person name="Hatakeyama M."/>
            <person name="Paape T."/>
            <person name="Ng C.H."/>
            <person name="Ang C.C."/>
            <person name="Tnah L.H."/>
            <person name="Lee C.T."/>
            <person name="Nishiyama T."/>
            <person name="Sese J."/>
            <person name="O'Brien M.J."/>
            <person name="Copetti D."/>
            <person name="Mohd Noor M.I."/>
            <person name="Ong R.C."/>
            <person name="Putra M."/>
            <person name="Sireger I.Z."/>
            <person name="Indrioko S."/>
            <person name="Kosugi Y."/>
            <person name="Izuno A."/>
            <person name="Isagi Y."/>
            <person name="Lee S.L."/>
            <person name="Shimizu K.K."/>
        </authorList>
    </citation>
    <scope>NUCLEOTIDE SEQUENCE [LARGE SCALE GENOMIC DNA]</scope>
    <source>
        <strain evidence="3">214</strain>
    </source>
</reference>
<comment type="caution">
    <text evidence="3">The sequence shown here is derived from an EMBL/GenBank/DDBJ whole genome shotgun (WGS) entry which is preliminary data.</text>
</comment>
<evidence type="ECO:0000256" key="2">
    <source>
        <dbReference type="SAM" id="SignalP"/>
    </source>
</evidence>
<evidence type="ECO:0000313" key="4">
    <source>
        <dbReference type="Proteomes" id="UP001054252"/>
    </source>
</evidence>
<dbReference type="AlphaFoldDB" id="A0AAV5HQY7"/>
<protein>
    <submittedName>
        <fullName evidence="3">Uncharacterized protein</fullName>
    </submittedName>
</protein>
<feature type="signal peptide" evidence="2">
    <location>
        <begin position="1"/>
        <end position="23"/>
    </location>
</feature>
<dbReference type="PANTHER" id="PTHR33184">
    <property type="entry name" value="PROTEIN TAPETUM DETERMINANT 1-LIKE-RELATED"/>
    <property type="match status" value="1"/>
</dbReference>
<evidence type="ECO:0000256" key="1">
    <source>
        <dbReference type="ARBA" id="ARBA00022729"/>
    </source>
</evidence>
<dbReference type="Proteomes" id="UP001054252">
    <property type="component" value="Unassembled WGS sequence"/>
</dbReference>
<dbReference type="EMBL" id="BPVZ01000002">
    <property type="protein sequence ID" value="GKU87594.1"/>
    <property type="molecule type" value="Genomic_DNA"/>
</dbReference>